<keyword evidence="1 2" id="KW-0694">RNA-binding</keyword>
<accession>A0AAV8W2R1</accession>
<gene>
    <name evidence="4" type="ORF">NQ315_011877</name>
</gene>
<evidence type="ECO:0000256" key="1">
    <source>
        <dbReference type="ARBA" id="ARBA00022884"/>
    </source>
</evidence>
<protein>
    <recommendedName>
        <fullName evidence="3">RRM domain-containing protein</fullName>
    </recommendedName>
</protein>
<reference evidence="4 5" key="1">
    <citation type="journal article" date="2023" name="Insect Mol. Biol.">
        <title>Genome sequencing provides insights into the evolution of gene families encoding plant cell wall-degrading enzymes in longhorned beetles.</title>
        <authorList>
            <person name="Shin N.R."/>
            <person name="Okamura Y."/>
            <person name="Kirsch R."/>
            <person name="Pauchet Y."/>
        </authorList>
    </citation>
    <scope>NUCLEOTIDE SEQUENCE [LARGE SCALE GENOMIC DNA]</scope>
    <source>
        <strain evidence="4">EAD_L_NR</strain>
    </source>
</reference>
<dbReference type="EMBL" id="JANEYG010000015">
    <property type="protein sequence ID" value="KAJ8920216.1"/>
    <property type="molecule type" value="Genomic_DNA"/>
</dbReference>
<dbReference type="InterPro" id="IPR000504">
    <property type="entry name" value="RRM_dom"/>
</dbReference>
<dbReference type="Gene3D" id="3.30.70.330">
    <property type="match status" value="1"/>
</dbReference>
<name>A0AAV8W2R1_9CUCU</name>
<dbReference type="PROSITE" id="PS50102">
    <property type="entry name" value="RRM"/>
    <property type="match status" value="1"/>
</dbReference>
<dbReference type="Proteomes" id="UP001159042">
    <property type="component" value="Unassembled WGS sequence"/>
</dbReference>
<keyword evidence="5" id="KW-1185">Reference proteome</keyword>
<proteinExistence type="predicted"/>
<dbReference type="SUPFAM" id="SSF54928">
    <property type="entry name" value="RNA-binding domain, RBD"/>
    <property type="match status" value="1"/>
</dbReference>
<evidence type="ECO:0000256" key="2">
    <source>
        <dbReference type="PROSITE-ProRule" id="PRU00176"/>
    </source>
</evidence>
<organism evidence="4 5">
    <name type="scientific">Exocentrus adspersus</name>
    <dbReference type="NCBI Taxonomy" id="1586481"/>
    <lineage>
        <taxon>Eukaryota</taxon>
        <taxon>Metazoa</taxon>
        <taxon>Ecdysozoa</taxon>
        <taxon>Arthropoda</taxon>
        <taxon>Hexapoda</taxon>
        <taxon>Insecta</taxon>
        <taxon>Pterygota</taxon>
        <taxon>Neoptera</taxon>
        <taxon>Endopterygota</taxon>
        <taxon>Coleoptera</taxon>
        <taxon>Polyphaga</taxon>
        <taxon>Cucujiformia</taxon>
        <taxon>Chrysomeloidea</taxon>
        <taxon>Cerambycidae</taxon>
        <taxon>Lamiinae</taxon>
        <taxon>Acanthocinini</taxon>
        <taxon>Exocentrus</taxon>
    </lineage>
</organism>
<dbReference type="GO" id="GO:0003723">
    <property type="term" value="F:RNA binding"/>
    <property type="evidence" value="ECO:0007669"/>
    <property type="project" value="UniProtKB-UniRule"/>
</dbReference>
<comment type="caution">
    <text evidence="4">The sequence shown here is derived from an EMBL/GenBank/DDBJ whole genome shotgun (WGS) entry which is preliminary data.</text>
</comment>
<evidence type="ECO:0000313" key="5">
    <source>
        <dbReference type="Proteomes" id="UP001159042"/>
    </source>
</evidence>
<dbReference type="AlphaFoldDB" id="A0AAV8W2R1"/>
<dbReference type="InterPro" id="IPR012677">
    <property type="entry name" value="Nucleotide-bd_a/b_plait_sf"/>
</dbReference>
<feature type="domain" description="RRM" evidence="3">
    <location>
        <begin position="14"/>
        <end position="94"/>
    </location>
</feature>
<evidence type="ECO:0000259" key="3">
    <source>
        <dbReference type="PROSITE" id="PS50102"/>
    </source>
</evidence>
<sequence>MRNACLQKMAETSNVVRIVNVDSFTEEALEQFILMNCQPDGQIKKIYLRRDPALDLCYAYVVFEHSHDASKIIEILNGHINADLKKLEVELIGPNLNYRKYKAPVLVAGLEGDAAVRKIRLNRPHQLKTAGAGPSISRVDSLRRLLAKSNNSISRGTARQ</sequence>
<dbReference type="InterPro" id="IPR035979">
    <property type="entry name" value="RBD_domain_sf"/>
</dbReference>
<evidence type="ECO:0000313" key="4">
    <source>
        <dbReference type="EMBL" id="KAJ8920216.1"/>
    </source>
</evidence>